<reference evidence="1" key="2">
    <citation type="journal article" date="2020" name="Nat. Commun.">
        <title>Large-scale genome sequencing of mycorrhizal fungi provides insights into the early evolution of symbiotic traits.</title>
        <authorList>
            <person name="Miyauchi S."/>
            <person name="Kiss E."/>
            <person name="Kuo A."/>
            <person name="Drula E."/>
            <person name="Kohler A."/>
            <person name="Sanchez-Garcia M."/>
            <person name="Morin E."/>
            <person name="Andreopoulos B."/>
            <person name="Barry K.W."/>
            <person name="Bonito G."/>
            <person name="Buee M."/>
            <person name="Carver A."/>
            <person name="Chen C."/>
            <person name="Cichocki N."/>
            <person name="Clum A."/>
            <person name="Culley D."/>
            <person name="Crous P.W."/>
            <person name="Fauchery L."/>
            <person name="Girlanda M."/>
            <person name="Hayes R.D."/>
            <person name="Keri Z."/>
            <person name="LaButti K."/>
            <person name="Lipzen A."/>
            <person name="Lombard V."/>
            <person name="Magnuson J."/>
            <person name="Maillard F."/>
            <person name="Murat C."/>
            <person name="Nolan M."/>
            <person name="Ohm R.A."/>
            <person name="Pangilinan J."/>
            <person name="Pereira M.F."/>
            <person name="Perotto S."/>
            <person name="Peter M."/>
            <person name="Pfister S."/>
            <person name="Riley R."/>
            <person name="Sitrit Y."/>
            <person name="Stielow J.B."/>
            <person name="Szollosi G."/>
            <person name="Zifcakova L."/>
            <person name="Stursova M."/>
            <person name="Spatafora J.W."/>
            <person name="Tedersoo L."/>
            <person name="Vaario L.M."/>
            <person name="Yamada A."/>
            <person name="Yan M."/>
            <person name="Wang P."/>
            <person name="Xu J."/>
            <person name="Bruns T."/>
            <person name="Baldrian P."/>
            <person name="Vilgalys R."/>
            <person name="Dunand C."/>
            <person name="Henrissat B."/>
            <person name="Grigoriev I.V."/>
            <person name="Hibbett D."/>
            <person name="Nagy L.G."/>
            <person name="Martin F.M."/>
        </authorList>
    </citation>
    <scope>NUCLEOTIDE SEQUENCE</scope>
    <source>
        <strain evidence="1">BED1</strain>
    </source>
</reference>
<evidence type="ECO:0000313" key="2">
    <source>
        <dbReference type="Proteomes" id="UP001194468"/>
    </source>
</evidence>
<protein>
    <submittedName>
        <fullName evidence="1">Uncharacterized protein</fullName>
    </submittedName>
</protein>
<name>A0AAD4G8S3_BOLED</name>
<sequence length="201" mass="22150">MTLWQSGPLLWQVVVVVTNHTDEDSGDMFLGPDETGKGHAATVDQFFNILWAPFRELLDGAIVYFASCGSLVSQKDSLTMLKASVEELLKTYCPTCLSLGTIPQSFTLLVVRCFGIYGLTKPTSPGDNRFRCNVINAVSCKSGPVCLGNGLYLFECIYASCGYKGLDRVKEVFSFVVACPNCEVLLSKRQTPMAWLKEVFM</sequence>
<proteinExistence type="predicted"/>
<reference evidence="1" key="1">
    <citation type="submission" date="2019-10" db="EMBL/GenBank/DDBJ databases">
        <authorList>
            <consortium name="DOE Joint Genome Institute"/>
            <person name="Kuo A."/>
            <person name="Miyauchi S."/>
            <person name="Kiss E."/>
            <person name="Drula E."/>
            <person name="Kohler A."/>
            <person name="Sanchez-Garcia M."/>
            <person name="Andreopoulos B."/>
            <person name="Barry K.W."/>
            <person name="Bonito G."/>
            <person name="Buee M."/>
            <person name="Carver A."/>
            <person name="Chen C."/>
            <person name="Cichocki N."/>
            <person name="Clum A."/>
            <person name="Culley D."/>
            <person name="Crous P.W."/>
            <person name="Fauchery L."/>
            <person name="Girlanda M."/>
            <person name="Hayes R."/>
            <person name="Keri Z."/>
            <person name="LaButti K."/>
            <person name="Lipzen A."/>
            <person name="Lombard V."/>
            <person name="Magnuson J."/>
            <person name="Maillard F."/>
            <person name="Morin E."/>
            <person name="Murat C."/>
            <person name="Nolan M."/>
            <person name="Ohm R."/>
            <person name="Pangilinan J."/>
            <person name="Pereira M."/>
            <person name="Perotto S."/>
            <person name="Peter M."/>
            <person name="Riley R."/>
            <person name="Sitrit Y."/>
            <person name="Stielow B."/>
            <person name="Szollosi G."/>
            <person name="Zifcakova L."/>
            <person name="Stursova M."/>
            <person name="Spatafora J.W."/>
            <person name="Tedersoo L."/>
            <person name="Vaario L.-M."/>
            <person name="Yamada A."/>
            <person name="Yan M."/>
            <person name="Wang P."/>
            <person name="Xu J."/>
            <person name="Bruns T."/>
            <person name="Baldrian P."/>
            <person name="Vilgalys R."/>
            <person name="Henrissat B."/>
            <person name="Grigoriev I.V."/>
            <person name="Hibbett D."/>
            <person name="Nagy L.G."/>
            <person name="Martin F.M."/>
        </authorList>
    </citation>
    <scope>NUCLEOTIDE SEQUENCE</scope>
    <source>
        <strain evidence="1">BED1</strain>
    </source>
</reference>
<organism evidence="1 2">
    <name type="scientific">Boletus edulis BED1</name>
    <dbReference type="NCBI Taxonomy" id="1328754"/>
    <lineage>
        <taxon>Eukaryota</taxon>
        <taxon>Fungi</taxon>
        <taxon>Dikarya</taxon>
        <taxon>Basidiomycota</taxon>
        <taxon>Agaricomycotina</taxon>
        <taxon>Agaricomycetes</taxon>
        <taxon>Agaricomycetidae</taxon>
        <taxon>Boletales</taxon>
        <taxon>Boletineae</taxon>
        <taxon>Boletaceae</taxon>
        <taxon>Boletoideae</taxon>
        <taxon>Boletus</taxon>
    </lineage>
</organism>
<evidence type="ECO:0000313" key="1">
    <source>
        <dbReference type="EMBL" id="KAF8430923.1"/>
    </source>
</evidence>
<accession>A0AAD4G8S3</accession>
<dbReference type="Proteomes" id="UP001194468">
    <property type="component" value="Unassembled WGS sequence"/>
</dbReference>
<dbReference type="EMBL" id="WHUW01000055">
    <property type="protein sequence ID" value="KAF8430923.1"/>
    <property type="molecule type" value="Genomic_DNA"/>
</dbReference>
<dbReference type="AlphaFoldDB" id="A0AAD4G8S3"/>
<gene>
    <name evidence="1" type="ORF">L210DRAFT_933603</name>
</gene>
<keyword evidence="2" id="KW-1185">Reference proteome</keyword>
<comment type="caution">
    <text evidence="1">The sequence shown here is derived from an EMBL/GenBank/DDBJ whole genome shotgun (WGS) entry which is preliminary data.</text>
</comment>